<feature type="transmembrane region" description="Helical" evidence="1">
    <location>
        <begin position="530"/>
        <end position="549"/>
    </location>
</feature>
<gene>
    <name evidence="2" type="ORF">CHYS00102_LOCUS28521</name>
</gene>
<organism evidence="2">
    <name type="scientific">Corethron hystrix</name>
    <dbReference type="NCBI Taxonomy" id="216773"/>
    <lineage>
        <taxon>Eukaryota</taxon>
        <taxon>Sar</taxon>
        <taxon>Stramenopiles</taxon>
        <taxon>Ochrophyta</taxon>
        <taxon>Bacillariophyta</taxon>
        <taxon>Coscinodiscophyceae</taxon>
        <taxon>Corethrophycidae</taxon>
        <taxon>Corethrales</taxon>
        <taxon>Corethraceae</taxon>
        <taxon>Corethron</taxon>
    </lineage>
</organism>
<accession>A0A7S1BZ94</accession>
<feature type="transmembrane region" description="Helical" evidence="1">
    <location>
        <begin position="378"/>
        <end position="397"/>
    </location>
</feature>
<feature type="transmembrane region" description="Helical" evidence="1">
    <location>
        <begin position="448"/>
        <end position="470"/>
    </location>
</feature>
<feature type="transmembrane region" description="Helical" evidence="1">
    <location>
        <begin position="476"/>
        <end position="494"/>
    </location>
</feature>
<proteinExistence type="predicted"/>
<dbReference type="AlphaFoldDB" id="A0A7S1BZ94"/>
<feature type="transmembrane region" description="Helical" evidence="1">
    <location>
        <begin position="555"/>
        <end position="580"/>
    </location>
</feature>
<name>A0A7S1BZ94_9STRA</name>
<dbReference type="EMBL" id="HBFR01039039">
    <property type="protein sequence ID" value="CAD8901302.1"/>
    <property type="molecule type" value="Transcribed_RNA"/>
</dbReference>
<reference evidence="2" key="1">
    <citation type="submission" date="2021-01" db="EMBL/GenBank/DDBJ databases">
        <authorList>
            <person name="Corre E."/>
            <person name="Pelletier E."/>
            <person name="Niang G."/>
            <person name="Scheremetjew M."/>
            <person name="Finn R."/>
            <person name="Kale V."/>
            <person name="Holt S."/>
            <person name="Cochrane G."/>
            <person name="Meng A."/>
            <person name="Brown T."/>
            <person name="Cohen L."/>
        </authorList>
    </citation>
    <scope>NUCLEOTIDE SEQUENCE</scope>
    <source>
        <strain evidence="2">308</strain>
    </source>
</reference>
<keyword evidence="1" id="KW-1133">Transmembrane helix</keyword>
<sequence length="626" mass="69419">MIIRCFDHFAFRVSSSKNDFPSSPSRILMLLILILFGCRHVSCYIHRLPSPLHLTAPEFVCISGHANPRDGMSVTCPFERGSNYGVHLDETSIVTVTLYGVKITDGRPHGVHRNYDDAKNSYYNKKGDACEDGNEGCQNGKNRRTAYDKHHVQIFLLPVVEYEESLGSGLNICCYEFDASISRNIPKECIAGASMDLRVGTKIDSLSNPISVESPDDSEVGGVTIEATFRPLNRGNHMVILSNCASMTRPKDNETSDESVISTLTSNFSSGQISYASKFGELPLNLRGIVPFYVCMACAYVILVLVWLHCLYFSGRSRKIARNSPRRVFCHLRVASDLIRALSAILPLQRALFYLACCHGSFSVLAAVYYLRLNTVPVDVEVLYGGTAAALVAWGPFSGAVALAHFVTVFACQAVVTFAADGTWLIYGNIRGLRSLKGSRDSGWLIQHSVFAICTLGAAWVGYFLFYGIMSPLERRAYFVVCGVVWIVFLLFSVNRSLVHLRSLIVGNEGERIVVGGGILNAKRGLFRKMYAVVALYPIIFITTLILNSRKTKDAWGWVGYVLIDAYIFIILVHSSITWLPQEMASQEYMTYAPVDMVIDARCDSDLWEGGNIQLGDLSDGEDFFQ</sequence>
<keyword evidence="1" id="KW-0472">Membrane</keyword>
<feature type="transmembrane region" description="Helical" evidence="1">
    <location>
        <begin position="352"/>
        <end position="371"/>
    </location>
</feature>
<evidence type="ECO:0000256" key="1">
    <source>
        <dbReference type="SAM" id="Phobius"/>
    </source>
</evidence>
<feature type="transmembrane region" description="Helical" evidence="1">
    <location>
        <begin position="290"/>
        <end position="308"/>
    </location>
</feature>
<evidence type="ECO:0000313" key="2">
    <source>
        <dbReference type="EMBL" id="CAD8901302.1"/>
    </source>
</evidence>
<feature type="transmembrane region" description="Helical" evidence="1">
    <location>
        <begin position="403"/>
        <end position="427"/>
    </location>
</feature>
<keyword evidence="1" id="KW-0812">Transmembrane</keyword>
<protein>
    <submittedName>
        <fullName evidence="2">Uncharacterized protein</fullName>
    </submittedName>
</protein>